<dbReference type="RefSeq" id="WP_311190456.1">
    <property type="nucleotide sequence ID" value="NZ_CP115541.1"/>
</dbReference>
<evidence type="ECO:0000313" key="2">
    <source>
        <dbReference type="Proteomes" id="UP001302072"/>
    </source>
</evidence>
<dbReference type="PROSITE" id="PS51257">
    <property type="entry name" value="PROKAR_LIPOPROTEIN"/>
    <property type="match status" value="1"/>
</dbReference>
<organism evidence="1 2">
    <name type="scientific">Stenotrophomonas oahuensis</name>
    <dbReference type="NCBI Taxonomy" id="3003271"/>
    <lineage>
        <taxon>Bacteria</taxon>
        <taxon>Pseudomonadati</taxon>
        <taxon>Pseudomonadota</taxon>
        <taxon>Gammaproteobacteria</taxon>
        <taxon>Lysobacterales</taxon>
        <taxon>Lysobacteraceae</taxon>
        <taxon>Stenotrophomonas</taxon>
    </lineage>
</organism>
<accession>A0ABY9YKH7</accession>
<protein>
    <recommendedName>
        <fullName evidence="3">Lipoprotein</fullName>
    </recommendedName>
</protein>
<evidence type="ECO:0000313" key="1">
    <source>
        <dbReference type="EMBL" id="WNH51202.1"/>
    </source>
</evidence>
<name>A0ABY9YKH7_9GAMM</name>
<dbReference type="EMBL" id="CP115541">
    <property type="protein sequence ID" value="WNH51202.1"/>
    <property type="molecule type" value="Genomic_DNA"/>
</dbReference>
<evidence type="ECO:0008006" key="3">
    <source>
        <dbReference type="Google" id="ProtNLM"/>
    </source>
</evidence>
<keyword evidence="2" id="KW-1185">Reference proteome</keyword>
<reference evidence="1 2" key="1">
    <citation type="submission" date="2022-12" db="EMBL/GenBank/DDBJ databases">
        <title>Two new species, Stenotrophomonas aracearum and Stenotrophomonas oahuensis, isolated from Anthurium (Araceae family) in Hawaii.</title>
        <authorList>
            <person name="Chunag S.C."/>
            <person name="Dobhal S."/>
            <person name="Alvarez A."/>
            <person name="Arif M."/>
        </authorList>
    </citation>
    <scope>NUCLEOTIDE SEQUENCE [LARGE SCALE GENOMIC DNA]</scope>
    <source>
        <strain evidence="1 2">A5586</strain>
    </source>
</reference>
<dbReference type="Proteomes" id="UP001302072">
    <property type="component" value="Chromosome"/>
</dbReference>
<sequence length="135" mass="15122">MKRMMWGGLCVLLVACAGGNETGPLTSRQQSAVEQAARAGDLKAIKRLIAHYDALPNEQAATERWRERARVLGDAQELYFQAARRFVAAEVEVNDEARYRLLLEAHHAAQRAQASHPERSTELLEQQIARTLEAQ</sequence>
<gene>
    <name evidence="1" type="ORF">PDM29_12575</name>
</gene>
<proteinExistence type="predicted"/>